<protein>
    <submittedName>
        <fullName evidence="3">Uncharacterized protein</fullName>
    </submittedName>
</protein>
<dbReference type="InParanoid" id="A0A078AHS2"/>
<keyword evidence="1" id="KW-0175">Coiled coil</keyword>
<reference evidence="3 4" key="1">
    <citation type="submission" date="2014-06" db="EMBL/GenBank/DDBJ databases">
        <authorList>
            <person name="Swart Estienne"/>
        </authorList>
    </citation>
    <scope>NUCLEOTIDE SEQUENCE [LARGE SCALE GENOMIC DNA]</scope>
    <source>
        <strain evidence="3 4">130c</strain>
    </source>
</reference>
<evidence type="ECO:0000313" key="3">
    <source>
        <dbReference type="EMBL" id="CDW81799.1"/>
    </source>
</evidence>
<dbReference type="AlphaFoldDB" id="A0A078AHS2"/>
<dbReference type="Proteomes" id="UP000039865">
    <property type="component" value="Unassembled WGS sequence"/>
</dbReference>
<feature type="region of interest" description="Disordered" evidence="2">
    <location>
        <begin position="1"/>
        <end position="119"/>
    </location>
</feature>
<dbReference type="EMBL" id="CCKQ01010288">
    <property type="protein sequence ID" value="CDW81799.1"/>
    <property type="molecule type" value="Genomic_DNA"/>
</dbReference>
<accession>A0A078AHS2</accession>
<name>A0A078AHS2_STYLE</name>
<evidence type="ECO:0000313" key="4">
    <source>
        <dbReference type="Proteomes" id="UP000039865"/>
    </source>
</evidence>
<gene>
    <name evidence="3" type="primary">Contig418.g463</name>
    <name evidence="3" type="ORF">STYLEM_10823</name>
</gene>
<feature type="compositionally biased region" description="Polar residues" evidence="2">
    <location>
        <begin position="342"/>
        <end position="356"/>
    </location>
</feature>
<keyword evidence="4" id="KW-1185">Reference proteome</keyword>
<organism evidence="3 4">
    <name type="scientific">Stylonychia lemnae</name>
    <name type="common">Ciliate</name>
    <dbReference type="NCBI Taxonomy" id="5949"/>
    <lineage>
        <taxon>Eukaryota</taxon>
        <taxon>Sar</taxon>
        <taxon>Alveolata</taxon>
        <taxon>Ciliophora</taxon>
        <taxon>Intramacronucleata</taxon>
        <taxon>Spirotrichea</taxon>
        <taxon>Stichotrichia</taxon>
        <taxon>Sporadotrichida</taxon>
        <taxon>Oxytrichidae</taxon>
        <taxon>Stylonychinae</taxon>
        <taxon>Stylonychia</taxon>
    </lineage>
</organism>
<evidence type="ECO:0000256" key="1">
    <source>
        <dbReference type="SAM" id="Coils"/>
    </source>
</evidence>
<sequence>MQKTKLEKFIQNSTAPFSQKSHLASLSSTSKLYDERKKLMQQNKSDAASKNRVESNNSVTRLSMPKESKSTQPHQRQRSSNNFSKLNSIQSRSFINGTNNGNSRPKSGQFRKERSFTPVKSRYVDNNYYNQNDQFENDIEEDATGVQVLQTKESVEMRTAYQSNPQSSKKRDMMEQFIEPENLVGLKGIKNEIINKQQEKEELEMNIKFLQDQLKEVSKKYDGLDKGNTLVHKEFKKLTTVNDSQIEQQKIAIANLQQHVKEQKALIQLEVVRIPQSVIFQKQREEIRGQVLLQRKQIDVAKKKVDIQKQKYKDFKIGTNQSIMNMSAMISTTSKTSNNSKFLTQNRGFIQSNSNK</sequence>
<feature type="region of interest" description="Disordered" evidence="2">
    <location>
        <begin position="334"/>
        <end position="356"/>
    </location>
</feature>
<feature type="compositionally biased region" description="Polar residues" evidence="2">
    <location>
        <begin position="70"/>
        <end position="106"/>
    </location>
</feature>
<proteinExistence type="predicted"/>
<feature type="compositionally biased region" description="Polar residues" evidence="2">
    <location>
        <begin position="10"/>
        <end position="31"/>
    </location>
</feature>
<feature type="coiled-coil region" evidence="1">
    <location>
        <begin position="186"/>
        <end position="220"/>
    </location>
</feature>
<evidence type="ECO:0000256" key="2">
    <source>
        <dbReference type="SAM" id="MobiDB-lite"/>
    </source>
</evidence>